<comment type="caution">
    <text evidence="11">The sequence shown here is derived from an EMBL/GenBank/DDBJ whole genome shotgun (WGS) entry which is preliminary data.</text>
</comment>
<name>A0A024G7E5_9STRA</name>
<dbReference type="OrthoDB" id="1938156at2759"/>
<dbReference type="PANTHER" id="PTHR11073">
    <property type="entry name" value="CALRETICULIN AND CALNEXIN"/>
    <property type="match status" value="1"/>
</dbReference>
<dbReference type="SUPFAM" id="SSF49899">
    <property type="entry name" value="Concanavalin A-like lectins/glucanases"/>
    <property type="match status" value="1"/>
</dbReference>
<proteinExistence type="inferred from homology"/>
<dbReference type="GO" id="GO:0005789">
    <property type="term" value="C:endoplasmic reticulum membrane"/>
    <property type="evidence" value="ECO:0007669"/>
    <property type="project" value="UniProtKB-SubCell"/>
</dbReference>
<keyword evidence="7 9" id="KW-0143">Chaperone</keyword>
<dbReference type="InterPro" id="IPR013320">
    <property type="entry name" value="ConA-like_dom_sf"/>
</dbReference>
<sequence>MKVKSLVSIIISSVLVQAFAEENDQSQRQSALGELAKHGVFVETFEQTQVSNAEGWVKSAHEKYASQDVEVERYFVAAGDVGNDSGLVFRQPAKHYGVGAKLKEKILLDGSDKKKELVVQYEVKLQEGLSCGGAYIKLLRAEDDLDLKKLDQDTPYVIMFGPDKCGYSDKVHFIFKHKNPVTGVYEEKHLKNPPQVKNDKLSHLYTLVIRDDNTFEIFIDQESVAKGDFDGSFDPPVNPPKEIDDPEDTKPDDWVDEAKIPDPDASKPDDWDEDAPMQIPDEDAVKPEDWLDDEPETIDDPSSELPEDWDTEEDGDWIPPQIPNPKCEKVSGCGEWKRPTKSNPEFKGKWKAPIIDNPAYRGEWAPRKITNPAFFVDENPARMDPISAVGLEIWTMSEGITFDNFYIAHNVDKAFEFGKLTWAPKFKLESAAAKESEPKLEDNYYLGRALEVLFHLIGLVSSDPLYAVIGAGLISLLSALGLSFCFRRIYSKKANTKKDDPKPTEVTKPEEKTDDKASTSEEHKMKLRQRKKAPQTKDD</sequence>
<dbReference type="Proteomes" id="UP000053237">
    <property type="component" value="Unassembled WGS sequence"/>
</dbReference>
<evidence type="ECO:0000256" key="9">
    <source>
        <dbReference type="RuleBase" id="RU362126"/>
    </source>
</evidence>
<dbReference type="PRINTS" id="PR00626">
    <property type="entry name" value="CALRETICULIN"/>
</dbReference>
<evidence type="ECO:0008006" key="13">
    <source>
        <dbReference type="Google" id="ProtNLM"/>
    </source>
</evidence>
<evidence type="ECO:0000256" key="1">
    <source>
        <dbReference type="ARBA" id="ARBA00004389"/>
    </source>
</evidence>
<keyword evidence="3 9" id="KW-0812">Transmembrane</keyword>
<keyword evidence="12" id="KW-1185">Reference proteome</keyword>
<feature type="compositionally biased region" description="Basic and acidic residues" evidence="10">
    <location>
        <begin position="496"/>
        <end position="524"/>
    </location>
</feature>
<evidence type="ECO:0000313" key="12">
    <source>
        <dbReference type="Proteomes" id="UP000053237"/>
    </source>
</evidence>
<dbReference type="FunFam" id="2.60.120.200:FF:000011">
    <property type="entry name" value="Probable calnexin"/>
    <property type="match status" value="1"/>
</dbReference>
<dbReference type="SUPFAM" id="SSF63887">
    <property type="entry name" value="P-domain of calnexin/calreticulin"/>
    <property type="match status" value="1"/>
</dbReference>
<dbReference type="GO" id="GO:0051082">
    <property type="term" value="F:unfolded protein binding"/>
    <property type="evidence" value="ECO:0007669"/>
    <property type="project" value="InterPro"/>
</dbReference>
<feature type="compositionally biased region" description="Basic residues" evidence="10">
    <location>
        <begin position="525"/>
        <end position="539"/>
    </location>
</feature>
<feature type="transmembrane region" description="Helical" evidence="9">
    <location>
        <begin position="465"/>
        <end position="486"/>
    </location>
</feature>
<feature type="disulfide bond" evidence="8">
    <location>
        <begin position="131"/>
        <end position="165"/>
    </location>
</feature>
<evidence type="ECO:0000256" key="8">
    <source>
        <dbReference type="PIRSR" id="PIRSR601580-3"/>
    </source>
</evidence>
<dbReference type="STRING" id="65357.A0A024G7E5"/>
<feature type="compositionally biased region" description="Basic and acidic residues" evidence="10">
    <location>
        <begin position="248"/>
        <end position="269"/>
    </location>
</feature>
<keyword evidence="5 9" id="KW-1133">Transmembrane helix</keyword>
<dbReference type="PROSITE" id="PS00804">
    <property type="entry name" value="CALRETICULIN_2"/>
    <property type="match status" value="1"/>
</dbReference>
<feature type="region of interest" description="Disordered" evidence="10">
    <location>
        <begin position="226"/>
        <end position="342"/>
    </location>
</feature>
<dbReference type="InParanoid" id="A0A024G7E5"/>
<dbReference type="Gene3D" id="2.10.250.10">
    <property type="entry name" value="Calreticulin/calnexin, P domain"/>
    <property type="match status" value="1"/>
</dbReference>
<dbReference type="InterPro" id="IPR009033">
    <property type="entry name" value="Calreticulin/calnexin_P_dom_sf"/>
</dbReference>
<evidence type="ECO:0000256" key="3">
    <source>
        <dbReference type="ARBA" id="ARBA00022692"/>
    </source>
</evidence>
<dbReference type="FunFam" id="2.10.250.10:FF:000001">
    <property type="entry name" value="Calnexin homolog"/>
    <property type="match status" value="1"/>
</dbReference>
<accession>A0A024G7E5</accession>
<feature type="compositionally biased region" description="Acidic residues" evidence="10">
    <location>
        <begin position="290"/>
        <end position="316"/>
    </location>
</feature>
<evidence type="ECO:0000256" key="6">
    <source>
        <dbReference type="ARBA" id="ARBA00023136"/>
    </source>
</evidence>
<comment type="subcellular location">
    <subcellularLocation>
        <location evidence="1">Endoplasmic reticulum membrane</location>
        <topology evidence="1">Single-pass membrane protein</topology>
    </subcellularLocation>
</comment>
<evidence type="ECO:0000256" key="5">
    <source>
        <dbReference type="ARBA" id="ARBA00022989"/>
    </source>
</evidence>
<dbReference type="PROSITE" id="PS00805">
    <property type="entry name" value="CALRETICULIN_REPEAT"/>
    <property type="match status" value="1"/>
</dbReference>
<protein>
    <recommendedName>
        <fullName evidence="13">Calnexin</fullName>
    </recommendedName>
</protein>
<reference evidence="11 12" key="1">
    <citation type="submission" date="2012-05" db="EMBL/GenBank/DDBJ databases">
        <title>Recombination and specialization in a pathogen metapopulation.</title>
        <authorList>
            <person name="Gardiner A."/>
            <person name="Kemen E."/>
            <person name="Schultz-Larsen T."/>
            <person name="MacLean D."/>
            <person name="Van Oosterhout C."/>
            <person name="Jones J.D.G."/>
        </authorList>
    </citation>
    <scope>NUCLEOTIDE SEQUENCE [LARGE SCALE GENOMIC DNA]</scope>
    <source>
        <strain evidence="11 12">Ac Nc2</strain>
    </source>
</reference>
<dbReference type="EMBL" id="CAIX01000036">
    <property type="protein sequence ID" value="CCI42589.1"/>
    <property type="molecule type" value="Genomic_DNA"/>
</dbReference>
<feature type="chain" id="PRO_5005101755" description="Calnexin" evidence="9">
    <location>
        <begin position="21"/>
        <end position="539"/>
    </location>
</feature>
<evidence type="ECO:0000313" key="11">
    <source>
        <dbReference type="EMBL" id="CCI42589.1"/>
    </source>
</evidence>
<dbReference type="PANTHER" id="PTHR11073:SF1">
    <property type="entry name" value="CALNEXIN 14D-RELATED"/>
    <property type="match status" value="1"/>
</dbReference>
<feature type="region of interest" description="Disordered" evidence="10">
    <location>
        <begin position="495"/>
        <end position="539"/>
    </location>
</feature>
<dbReference type="InterPro" id="IPR001580">
    <property type="entry name" value="Calret/calnex"/>
</dbReference>
<evidence type="ECO:0000256" key="2">
    <source>
        <dbReference type="ARBA" id="ARBA00010983"/>
    </source>
</evidence>
<comment type="similarity">
    <text evidence="2 9">Belongs to the calreticulin family.</text>
</comment>
<evidence type="ECO:0000256" key="10">
    <source>
        <dbReference type="SAM" id="MobiDB-lite"/>
    </source>
</evidence>
<dbReference type="AlphaFoldDB" id="A0A024G7E5"/>
<dbReference type="Gene3D" id="2.60.120.200">
    <property type="match status" value="1"/>
</dbReference>
<gene>
    <name evidence="11" type="ORF">BN9_033730</name>
</gene>
<dbReference type="GO" id="GO:0005509">
    <property type="term" value="F:calcium ion binding"/>
    <property type="evidence" value="ECO:0007669"/>
    <property type="project" value="InterPro"/>
</dbReference>
<organism evidence="11 12">
    <name type="scientific">Albugo candida</name>
    <dbReference type="NCBI Taxonomy" id="65357"/>
    <lineage>
        <taxon>Eukaryota</taxon>
        <taxon>Sar</taxon>
        <taxon>Stramenopiles</taxon>
        <taxon>Oomycota</taxon>
        <taxon>Peronosporomycetes</taxon>
        <taxon>Albuginales</taxon>
        <taxon>Albuginaceae</taxon>
        <taxon>Albugo</taxon>
    </lineage>
</organism>
<keyword evidence="8" id="KW-1015">Disulfide bond</keyword>
<dbReference type="Pfam" id="PF00262">
    <property type="entry name" value="Calreticulin"/>
    <property type="match status" value="1"/>
</dbReference>
<dbReference type="GO" id="GO:0006457">
    <property type="term" value="P:protein folding"/>
    <property type="evidence" value="ECO:0007669"/>
    <property type="project" value="InterPro"/>
</dbReference>
<evidence type="ECO:0000256" key="4">
    <source>
        <dbReference type="ARBA" id="ARBA00022824"/>
    </source>
</evidence>
<evidence type="ECO:0000256" key="7">
    <source>
        <dbReference type="ARBA" id="ARBA00023186"/>
    </source>
</evidence>
<dbReference type="GO" id="GO:0036503">
    <property type="term" value="P:ERAD pathway"/>
    <property type="evidence" value="ECO:0007669"/>
    <property type="project" value="TreeGrafter"/>
</dbReference>
<keyword evidence="6 9" id="KW-0472">Membrane</keyword>
<keyword evidence="4 9" id="KW-0256">Endoplasmic reticulum</keyword>
<dbReference type="PROSITE" id="PS00803">
    <property type="entry name" value="CALRETICULIN_1"/>
    <property type="match status" value="1"/>
</dbReference>
<feature type="signal peptide" evidence="9">
    <location>
        <begin position="1"/>
        <end position="20"/>
    </location>
</feature>
<keyword evidence="9" id="KW-0732">Signal</keyword>
<dbReference type="InterPro" id="IPR018124">
    <property type="entry name" value="Calret/calnex_CS"/>
</dbReference>